<accession>T1BLJ2</accession>
<dbReference type="GO" id="GO:0000049">
    <property type="term" value="F:tRNA binding"/>
    <property type="evidence" value="ECO:0007669"/>
    <property type="project" value="UniProtKB-KW"/>
</dbReference>
<evidence type="ECO:0000256" key="2">
    <source>
        <dbReference type="ARBA" id="ARBA00013168"/>
    </source>
</evidence>
<keyword evidence="4" id="KW-0820">tRNA-binding</keyword>
<dbReference type="Gene3D" id="3.10.310.40">
    <property type="match status" value="1"/>
</dbReference>
<dbReference type="InterPro" id="IPR003156">
    <property type="entry name" value="DHHA1_dom"/>
</dbReference>
<name>T1BLJ2_9ZZZZ</name>
<dbReference type="GO" id="GO:0005524">
    <property type="term" value="F:ATP binding"/>
    <property type="evidence" value="ECO:0007669"/>
    <property type="project" value="UniProtKB-KW"/>
</dbReference>
<evidence type="ECO:0000256" key="9">
    <source>
        <dbReference type="ARBA" id="ARBA00022917"/>
    </source>
</evidence>
<evidence type="ECO:0000256" key="5">
    <source>
        <dbReference type="ARBA" id="ARBA00022598"/>
    </source>
</evidence>
<organism evidence="12">
    <name type="scientific">mine drainage metagenome</name>
    <dbReference type="NCBI Taxonomy" id="410659"/>
    <lineage>
        <taxon>unclassified sequences</taxon>
        <taxon>metagenomes</taxon>
        <taxon>ecological metagenomes</taxon>
    </lineage>
</organism>
<proteinExistence type="inferred from homology"/>
<evidence type="ECO:0000256" key="4">
    <source>
        <dbReference type="ARBA" id="ARBA00022555"/>
    </source>
</evidence>
<reference evidence="12" key="1">
    <citation type="submission" date="2013-08" db="EMBL/GenBank/DDBJ databases">
        <authorList>
            <person name="Mendez C."/>
            <person name="Richter M."/>
            <person name="Ferrer M."/>
            <person name="Sanchez J."/>
        </authorList>
    </citation>
    <scope>NUCLEOTIDE SEQUENCE</scope>
</reference>
<feature type="non-terminal residue" evidence="12">
    <location>
        <position position="169"/>
    </location>
</feature>
<keyword evidence="6" id="KW-0547">Nucleotide-binding</keyword>
<dbReference type="AlphaFoldDB" id="T1BLJ2"/>
<keyword evidence="9" id="KW-0648">Protein biosynthesis</keyword>
<keyword evidence="10 12" id="KW-0030">Aminoacyl-tRNA synthetase</keyword>
<dbReference type="GO" id="GO:0006412">
    <property type="term" value="P:translation"/>
    <property type="evidence" value="ECO:0007669"/>
    <property type="project" value="UniProtKB-KW"/>
</dbReference>
<evidence type="ECO:0000256" key="3">
    <source>
        <dbReference type="ARBA" id="ARBA00017959"/>
    </source>
</evidence>
<evidence type="ECO:0000256" key="10">
    <source>
        <dbReference type="ARBA" id="ARBA00023146"/>
    </source>
</evidence>
<evidence type="ECO:0000256" key="7">
    <source>
        <dbReference type="ARBA" id="ARBA00022840"/>
    </source>
</evidence>
<dbReference type="EMBL" id="AUZX01004518">
    <property type="protein sequence ID" value="EQD70617.1"/>
    <property type="molecule type" value="Genomic_DNA"/>
</dbReference>
<evidence type="ECO:0000259" key="11">
    <source>
        <dbReference type="Pfam" id="PF02272"/>
    </source>
</evidence>
<dbReference type="Pfam" id="PF02272">
    <property type="entry name" value="DHHA1"/>
    <property type="match status" value="1"/>
</dbReference>
<comment type="caution">
    <text evidence="12">The sequence shown here is derived from an EMBL/GenBank/DDBJ whole genome shotgun (WGS) entry which is preliminary data.</text>
</comment>
<evidence type="ECO:0000256" key="1">
    <source>
        <dbReference type="ARBA" id="ARBA00008226"/>
    </source>
</evidence>
<keyword evidence="7" id="KW-0067">ATP-binding</keyword>
<keyword evidence="8" id="KW-0694">RNA-binding</keyword>
<dbReference type="FunFam" id="3.10.310.40:FF:000001">
    <property type="entry name" value="Alanine--tRNA ligase"/>
    <property type="match status" value="1"/>
</dbReference>
<reference evidence="12" key="2">
    <citation type="journal article" date="2014" name="ISME J.">
        <title>Microbial stratification in low pH oxic and suboxic macroscopic growths along an acid mine drainage.</title>
        <authorList>
            <person name="Mendez-Garcia C."/>
            <person name="Mesa V."/>
            <person name="Sprenger R.R."/>
            <person name="Richter M."/>
            <person name="Diez M.S."/>
            <person name="Solano J."/>
            <person name="Bargiela R."/>
            <person name="Golyshina O.V."/>
            <person name="Manteca A."/>
            <person name="Ramos J.L."/>
            <person name="Gallego J.R."/>
            <person name="Llorente I."/>
            <person name="Martins Dos Santos V.A."/>
            <person name="Jensen O.N."/>
            <person name="Pelaez A.I."/>
            <person name="Sanchez J."/>
            <person name="Ferrer M."/>
        </authorList>
    </citation>
    <scope>NUCLEOTIDE SEQUENCE</scope>
</reference>
<gene>
    <name evidence="12" type="ORF">B1A_06217</name>
</gene>
<keyword evidence="5" id="KW-0436">Ligase</keyword>
<evidence type="ECO:0000256" key="6">
    <source>
        <dbReference type="ARBA" id="ARBA00022741"/>
    </source>
</evidence>
<evidence type="ECO:0000256" key="8">
    <source>
        <dbReference type="ARBA" id="ARBA00022884"/>
    </source>
</evidence>
<dbReference type="EC" id="6.1.1.7" evidence="2"/>
<protein>
    <recommendedName>
        <fullName evidence="3">Alanine--tRNA ligase</fullName>
        <ecNumber evidence="2">6.1.1.7</ecNumber>
    </recommendedName>
</protein>
<feature type="domain" description="DHHA1" evidence="11">
    <location>
        <begin position="89"/>
        <end position="168"/>
    </location>
</feature>
<dbReference type="GO" id="GO:0004813">
    <property type="term" value="F:alanine-tRNA ligase activity"/>
    <property type="evidence" value="ECO:0007669"/>
    <property type="project" value="UniProtKB-EC"/>
</dbReference>
<evidence type="ECO:0000313" key="12">
    <source>
        <dbReference type="EMBL" id="EQD70617.1"/>
    </source>
</evidence>
<comment type="similarity">
    <text evidence="1">Belongs to the class-II aminoacyl-tRNA synthetase family.</text>
</comment>
<sequence length="169" mass="18148">MNENGLASGIRRIEAVTGEGLLRWMQEAGRVRSELQTLLGVGPEDWGARIRQLQERERALGESLKEAKRRLVGATESDPSAAPVEIEGIRVVARRIDGADVPSLRAGVDRIRNECKKAIVVLASVEDGRVRIVSGVTAAESKRAPARELVAHIASRIGGRGGGRADLAE</sequence>